<gene>
    <name evidence="2" type="ORF">HN018_20460</name>
</gene>
<feature type="region of interest" description="Disordered" evidence="1">
    <location>
        <begin position="125"/>
        <end position="188"/>
    </location>
</feature>
<evidence type="ECO:0000313" key="3">
    <source>
        <dbReference type="Proteomes" id="UP000500767"/>
    </source>
</evidence>
<dbReference type="RefSeq" id="WP_171833774.1">
    <property type="nucleotide sequence ID" value="NZ_CP053708.1"/>
</dbReference>
<feature type="compositionally biased region" description="Basic and acidic residues" evidence="1">
    <location>
        <begin position="24"/>
        <end position="33"/>
    </location>
</feature>
<organism evidence="2 3">
    <name type="scientific">Lichenicola cladoniae</name>
    <dbReference type="NCBI Taxonomy" id="1484109"/>
    <lineage>
        <taxon>Bacteria</taxon>
        <taxon>Pseudomonadati</taxon>
        <taxon>Pseudomonadota</taxon>
        <taxon>Alphaproteobacteria</taxon>
        <taxon>Acetobacterales</taxon>
        <taxon>Acetobacteraceae</taxon>
        <taxon>Lichenicola</taxon>
    </lineage>
</organism>
<proteinExistence type="predicted"/>
<name>A0A6M8HUQ6_9PROT</name>
<keyword evidence="3" id="KW-1185">Reference proteome</keyword>
<dbReference type="Proteomes" id="UP000500767">
    <property type="component" value="Chromosome"/>
</dbReference>
<dbReference type="KEGG" id="lck:HN018_20460"/>
<evidence type="ECO:0000256" key="1">
    <source>
        <dbReference type="SAM" id="MobiDB-lite"/>
    </source>
</evidence>
<feature type="region of interest" description="Disordered" evidence="1">
    <location>
        <begin position="1"/>
        <end position="34"/>
    </location>
</feature>
<accession>A0A6M8HUQ6</accession>
<dbReference type="AlphaFoldDB" id="A0A6M8HUQ6"/>
<feature type="compositionally biased region" description="Polar residues" evidence="1">
    <location>
        <begin position="152"/>
        <end position="164"/>
    </location>
</feature>
<protein>
    <recommendedName>
        <fullName evidence="4">SH3 domain-containing protein</fullName>
    </recommendedName>
</protein>
<evidence type="ECO:0000313" key="2">
    <source>
        <dbReference type="EMBL" id="QKE92092.1"/>
    </source>
</evidence>
<sequence>MPMLSGCKDKTQVSGQPDGATAVRARDAGERNIRSSVSSRDARFRGVQVYAQALPAHWAVCGQVSPFAEDANIFVPFVSVVTLATEKGHAVERFEQSIGTTTAEANRVYIALVADCYDKGGPTSGPFQSISPLPPLPDTVTAPEHPVVSAGQAPTRTATGQTRMSAAPPAAARTEQALPPSAETPASGRVAMRQNANLHAAPHGPPVRVVPQGTEMHVFAQAPGGWYEVGDTAPWGWVHESMLERH</sequence>
<reference evidence="2 3" key="1">
    <citation type="journal article" date="2014" name="World J. Microbiol. Biotechnol.">
        <title>Biodiversity and physiological characteristics of Antarctic and Arctic lichens-associated bacteria.</title>
        <authorList>
            <person name="Lee Y.M."/>
            <person name="Kim E.H."/>
            <person name="Lee H.K."/>
            <person name="Hong S.G."/>
        </authorList>
    </citation>
    <scope>NUCLEOTIDE SEQUENCE [LARGE SCALE GENOMIC DNA]</scope>
    <source>
        <strain evidence="2 3">PAMC 26569</strain>
    </source>
</reference>
<evidence type="ECO:0008006" key="4">
    <source>
        <dbReference type="Google" id="ProtNLM"/>
    </source>
</evidence>
<dbReference type="EMBL" id="CP053708">
    <property type="protein sequence ID" value="QKE92092.1"/>
    <property type="molecule type" value="Genomic_DNA"/>
</dbReference>